<dbReference type="AlphaFoldDB" id="A0A0B7BV10"/>
<evidence type="ECO:0000313" key="2">
    <source>
        <dbReference type="EMBL" id="CEK96772.1"/>
    </source>
</evidence>
<name>A0A0B7BV10_9EUPU</name>
<feature type="region of interest" description="Disordered" evidence="1">
    <location>
        <begin position="1"/>
        <end position="68"/>
    </location>
</feature>
<accession>A0A0B7BV10</accession>
<dbReference type="EMBL" id="HACG01049907">
    <property type="protein sequence ID" value="CEK96772.1"/>
    <property type="molecule type" value="Transcribed_RNA"/>
</dbReference>
<feature type="non-terminal residue" evidence="2">
    <location>
        <position position="1"/>
    </location>
</feature>
<sequence length="119" mass="13121">QQFQSCARGQDDSSHQVGHRGDAEEQNNDGNTVSKPKRAKTNKKTSKDGTGSVRGKSGRGRGRGGFMIDNLLQARRVEVDGEQEDSTEINDIVSYVTTDEYFKQQTSSSNLTHQTSDQL</sequence>
<evidence type="ECO:0000256" key="1">
    <source>
        <dbReference type="SAM" id="MobiDB-lite"/>
    </source>
</evidence>
<feature type="compositionally biased region" description="Basic and acidic residues" evidence="1">
    <location>
        <begin position="9"/>
        <end position="23"/>
    </location>
</feature>
<proteinExistence type="predicted"/>
<reference evidence="2" key="1">
    <citation type="submission" date="2014-12" db="EMBL/GenBank/DDBJ databases">
        <title>Insight into the proteome of Arion vulgaris.</title>
        <authorList>
            <person name="Aradska J."/>
            <person name="Bulat T."/>
            <person name="Smidak R."/>
            <person name="Sarate P."/>
            <person name="Gangsoo J."/>
            <person name="Sialana F."/>
            <person name="Bilban M."/>
            <person name="Lubec G."/>
        </authorList>
    </citation>
    <scope>NUCLEOTIDE SEQUENCE</scope>
    <source>
        <tissue evidence="2">Skin</tissue>
    </source>
</reference>
<feature type="compositionally biased region" description="Basic residues" evidence="1">
    <location>
        <begin position="35"/>
        <end position="44"/>
    </location>
</feature>
<organism evidence="2">
    <name type="scientific">Arion vulgaris</name>
    <dbReference type="NCBI Taxonomy" id="1028688"/>
    <lineage>
        <taxon>Eukaryota</taxon>
        <taxon>Metazoa</taxon>
        <taxon>Spiralia</taxon>
        <taxon>Lophotrochozoa</taxon>
        <taxon>Mollusca</taxon>
        <taxon>Gastropoda</taxon>
        <taxon>Heterobranchia</taxon>
        <taxon>Euthyneura</taxon>
        <taxon>Panpulmonata</taxon>
        <taxon>Eupulmonata</taxon>
        <taxon>Stylommatophora</taxon>
        <taxon>Helicina</taxon>
        <taxon>Arionoidea</taxon>
        <taxon>Arionidae</taxon>
        <taxon>Arion</taxon>
    </lineage>
</organism>
<protein>
    <submittedName>
        <fullName evidence="2">Uncharacterized protein</fullName>
    </submittedName>
</protein>
<gene>
    <name evidence="2" type="primary">ORF213403</name>
</gene>